<dbReference type="Pfam" id="PF08241">
    <property type="entry name" value="Methyltransf_11"/>
    <property type="match status" value="1"/>
</dbReference>
<dbReference type="Proteomes" id="UP000503308">
    <property type="component" value="Chromosome"/>
</dbReference>
<dbReference type="Gene3D" id="3.40.50.150">
    <property type="entry name" value="Vaccinia Virus protein VP39"/>
    <property type="match status" value="1"/>
</dbReference>
<sequence>MTAPKILTDTRALQMHRARARIRDLFLQVQAADEIQDRLEMVNRAFTRIAVVTPFEGIWRERLPEATICADDETLPLDEKAFDLVIHSMSLHWANDPVGQLIQCRRALRPDGMLIAVALGGQTLDELRRCLGEAEIALTGGLSPRIAPMGEIRDLGALLQRAGLALPVADSLPMKAEYRDARHLMHDLRAMGETSALAARPRNTAPRALFDRTADLYHQHFATPAEKVTATFEMVFLTGWAPDDSQQKPLRPGSAKERLADALRVPETRLPD</sequence>
<dbReference type="InterPro" id="IPR029063">
    <property type="entry name" value="SAM-dependent_MTases_sf"/>
</dbReference>
<evidence type="ECO:0000313" key="5">
    <source>
        <dbReference type="EMBL" id="QJF49759.1"/>
    </source>
</evidence>
<keyword evidence="6" id="KW-1185">Reference proteome</keyword>
<dbReference type="GO" id="GO:0008757">
    <property type="term" value="F:S-adenosylmethionine-dependent methyltransferase activity"/>
    <property type="evidence" value="ECO:0007669"/>
    <property type="project" value="InterPro"/>
</dbReference>
<dbReference type="EMBL" id="CP048788">
    <property type="protein sequence ID" value="QJF49759.1"/>
    <property type="molecule type" value="Genomic_DNA"/>
</dbReference>
<evidence type="ECO:0000313" key="6">
    <source>
        <dbReference type="Proteomes" id="UP000503308"/>
    </source>
</evidence>
<dbReference type="SUPFAM" id="SSF53335">
    <property type="entry name" value="S-adenosyl-L-methionine-dependent methyltransferases"/>
    <property type="match status" value="1"/>
</dbReference>
<protein>
    <submittedName>
        <fullName evidence="5">Methyltransferase domain-containing protein</fullName>
    </submittedName>
</protein>
<feature type="domain" description="Methyltransferase type 11" evidence="4">
    <location>
        <begin position="59"/>
        <end position="115"/>
    </location>
</feature>
<evidence type="ECO:0000256" key="1">
    <source>
        <dbReference type="ARBA" id="ARBA00022603"/>
    </source>
</evidence>
<evidence type="ECO:0000256" key="2">
    <source>
        <dbReference type="ARBA" id="ARBA00022679"/>
    </source>
</evidence>
<reference evidence="5 6" key="1">
    <citation type="submission" date="2020-02" db="EMBL/GenBank/DDBJ databases">
        <title>Genome sequence of Roseobacter ponti.</title>
        <authorList>
            <person name="Hollensteiner J."/>
            <person name="Schneider D."/>
            <person name="Poehlein A."/>
            <person name="Daniel R."/>
        </authorList>
    </citation>
    <scope>NUCLEOTIDE SEQUENCE [LARGE SCALE GENOMIC DNA]</scope>
    <source>
        <strain evidence="5 6">DSM 106830</strain>
    </source>
</reference>
<gene>
    <name evidence="5" type="ORF">G3256_00545</name>
</gene>
<dbReference type="PANTHER" id="PTHR13090">
    <property type="entry name" value="ARGININE-HYDROXYLASE NDUFAF5, MITOCHONDRIAL"/>
    <property type="match status" value="1"/>
</dbReference>
<dbReference type="InterPro" id="IPR050602">
    <property type="entry name" value="Malonyl-ACP_OMT"/>
</dbReference>
<organism evidence="5 6">
    <name type="scientific">Roseobacter ponti</name>
    <dbReference type="NCBI Taxonomy" id="1891787"/>
    <lineage>
        <taxon>Bacteria</taxon>
        <taxon>Pseudomonadati</taxon>
        <taxon>Pseudomonadota</taxon>
        <taxon>Alphaproteobacteria</taxon>
        <taxon>Rhodobacterales</taxon>
        <taxon>Roseobacteraceae</taxon>
        <taxon>Roseobacter</taxon>
    </lineage>
</organism>
<dbReference type="GO" id="GO:0032259">
    <property type="term" value="P:methylation"/>
    <property type="evidence" value="ECO:0007669"/>
    <property type="project" value="UniProtKB-KW"/>
</dbReference>
<name>A0A858SLG7_9RHOB</name>
<feature type="region of interest" description="Disordered" evidence="3">
    <location>
        <begin position="243"/>
        <end position="272"/>
    </location>
</feature>
<accession>A0A858SLG7</accession>
<evidence type="ECO:0000256" key="3">
    <source>
        <dbReference type="SAM" id="MobiDB-lite"/>
    </source>
</evidence>
<dbReference type="PANTHER" id="PTHR13090:SF1">
    <property type="entry name" value="ARGININE-HYDROXYLASE NDUFAF5, MITOCHONDRIAL"/>
    <property type="match status" value="1"/>
</dbReference>
<evidence type="ECO:0000259" key="4">
    <source>
        <dbReference type="Pfam" id="PF08241"/>
    </source>
</evidence>
<dbReference type="RefSeq" id="WP_169638984.1">
    <property type="nucleotide sequence ID" value="NZ_CP048788.1"/>
</dbReference>
<keyword evidence="1 5" id="KW-0489">Methyltransferase</keyword>
<keyword evidence="2 5" id="KW-0808">Transferase</keyword>
<dbReference type="AlphaFoldDB" id="A0A858SLG7"/>
<dbReference type="KEGG" id="rpon:G3256_00545"/>
<feature type="compositionally biased region" description="Basic and acidic residues" evidence="3">
    <location>
        <begin position="254"/>
        <end position="272"/>
    </location>
</feature>
<dbReference type="InterPro" id="IPR013216">
    <property type="entry name" value="Methyltransf_11"/>
</dbReference>
<proteinExistence type="predicted"/>